<name>A0AAV3P8A7_LITER</name>
<proteinExistence type="predicted"/>
<organism evidence="1 2">
    <name type="scientific">Lithospermum erythrorhizon</name>
    <name type="common">Purple gromwell</name>
    <name type="synonym">Lithospermum officinale var. erythrorhizon</name>
    <dbReference type="NCBI Taxonomy" id="34254"/>
    <lineage>
        <taxon>Eukaryota</taxon>
        <taxon>Viridiplantae</taxon>
        <taxon>Streptophyta</taxon>
        <taxon>Embryophyta</taxon>
        <taxon>Tracheophyta</taxon>
        <taxon>Spermatophyta</taxon>
        <taxon>Magnoliopsida</taxon>
        <taxon>eudicotyledons</taxon>
        <taxon>Gunneridae</taxon>
        <taxon>Pentapetalae</taxon>
        <taxon>asterids</taxon>
        <taxon>lamiids</taxon>
        <taxon>Boraginales</taxon>
        <taxon>Boraginaceae</taxon>
        <taxon>Boraginoideae</taxon>
        <taxon>Lithospermeae</taxon>
        <taxon>Lithospermum</taxon>
    </lineage>
</organism>
<dbReference type="AlphaFoldDB" id="A0AAV3P8A7"/>
<sequence length="177" mass="21161">MHISYDAKLDEVKECSLPGLRRGTDKVMQVHHHLSSLVLTDIEDEWRWGVGGEYVQRQLWEEIRFRRERVGWGNWLWSCYEQVWRIVMQRLKDYRGTQAWSWERNCVEQTMGGKSLKQRIKPVVFTTTIAKLWEERNNRCFGGSSKDPESVLQRVLSIVQGRASSWKWVNKSKENWF</sequence>
<protein>
    <submittedName>
        <fullName evidence="1">Uncharacterized protein</fullName>
    </submittedName>
</protein>
<comment type="caution">
    <text evidence="1">The sequence shown here is derived from an EMBL/GenBank/DDBJ whole genome shotgun (WGS) entry which is preliminary data.</text>
</comment>
<dbReference type="EMBL" id="BAABME010000938">
    <property type="protein sequence ID" value="GAA0146495.1"/>
    <property type="molecule type" value="Genomic_DNA"/>
</dbReference>
<gene>
    <name evidence="1" type="ORF">LIER_06430</name>
</gene>
<reference evidence="1 2" key="1">
    <citation type="submission" date="2024-01" db="EMBL/GenBank/DDBJ databases">
        <title>The complete chloroplast genome sequence of Lithospermum erythrorhizon: insights into the phylogenetic relationship among Boraginaceae species and the maternal lineages of purple gromwells.</title>
        <authorList>
            <person name="Okada T."/>
            <person name="Watanabe K."/>
        </authorList>
    </citation>
    <scope>NUCLEOTIDE SEQUENCE [LARGE SCALE GENOMIC DNA]</scope>
</reference>
<evidence type="ECO:0000313" key="1">
    <source>
        <dbReference type="EMBL" id="GAA0146495.1"/>
    </source>
</evidence>
<dbReference type="Proteomes" id="UP001454036">
    <property type="component" value="Unassembled WGS sequence"/>
</dbReference>
<accession>A0AAV3P8A7</accession>
<keyword evidence="2" id="KW-1185">Reference proteome</keyword>
<evidence type="ECO:0000313" key="2">
    <source>
        <dbReference type="Proteomes" id="UP001454036"/>
    </source>
</evidence>